<dbReference type="SMART" id="SM00225">
    <property type="entry name" value="BTB"/>
    <property type="match status" value="1"/>
</dbReference>
<evidence type="ECO:0000313" key="2">
    <source>
        <dbReference type="Proteomes" id="UP000887563"/>
    </source>
</evidence>
<name>A0A914MWR1_MELIC</name>
<dbReference type="AlphaFoldDB" id="A0A914MWR1"/>
<accession>A0A914MWR1</accession>
<dbReference type="PROSITE" id="PS50097">
    <property type="entry name" value="BTB"/>
    <property type="match status" value="1"/>
</dbReference>
<feature type="domain" description="BTB" evidence="1">
    <location>
        <begin position="18"/>
        <end position="69"/>
    </location>
</feature>
<dbReference type="Pfam" id="PF00651">
    <property type="entry name" value="BTB"/>
    <property type="match status" value="1"/>
</dbReference>
<dbReference type="InterPro" id="IPR011333">
    <property type="entry name" value="SKP1/BTB/POZ_sf"/>
</dbReference>
<evidence type="ECO:0000313" key="3">
    <source>
        <dbReference type="WBParaSite" id="Minc3s02606g30856"/>
    </source>
</evidence>
<reference evidence="3" key="1">
    <citation type="submission" date="2022-11" db="UniProtKB">
        <authorList>
            <consortium name="WormBaseParasite"/>
        </authorList>
    </citation>
    <scope>IDENTIFICATION</scope>
</reference>
<organism evidence="2 3">
    <name type="scientific">Meloidogyne incognita</name>
    <name type="common">Southern root-knot nematode worm</name>
    <name type="synonym">Oxyuris incognita</name>
    <dbReference type="NCBI Taxonomy" id="6306"/>
    <lineage>
        <taxon>Eukaryota</taxon>
        <taxon>Metazoa</taxon>
        <taxon>Ecdysozoa</taxon>
        <taxon>Nematoda</taxon>
        <taxon>Chromadorea</taxon>
        <taxon>Rhabditida</taxon>
        <taxon>Tylenchina</taxon>
        <taxon>Tylenchomorpha</taxon>
        <taxon>Tylenchoidea</taxon>
        <taxon>Meloidogynidae</taxon>
        <taxon>Meloidogyninae</taxon>
        <taxon>Meloidogyne</taxon>
        <taxon>Meloidogyne incognita group</taxon>
    </lineage>
</organism>
<dbReference type="CDD" id="cd18186">
    <property type="entry name" value="BTB_POZ_ZBTB_KLHL-like"/>
    <property type="match status" value="1"/>
</dbReference>
<dbReference type="PANTHER" id="PTHR24413">
    <property type="entry name" value="SPECKLE-TYPE POZ PROTEIN"/>
    <property type="match status" value="1"/>
</dbReference>
<dbReference type="InterPro" id="IPR000210">
    <property type="entry name" value="BTB/POZ_dom"/>
</dbReference>
<dbReference type="Proteomes" id="UP000887563">
    <property type="component" value="Unplaced"/>
</dbReference>
<proteinExistence type="predicted"/>
<keyword evidence="2" id="KW-1185">Reference proteome</keyword>
<dbReference type="SUPFAM" id="SSF54695">
    <property type="entry name" value="POZ domain"/>
    <property type="match status" value="1"/>
</dbReference>
<protein>
    <submittedName>
        <fullName evidence="3">BTB domain-containing protein</fullName>
    </submittedName>
</protein>
<evidence type="ECO:0000259" key="1">
    <source>
        <dbReference type="PROSITE" id="PS50097"/>
    </source>
</evidence>
<sequence length="96" mass="11132">MFKQETLSDCVIKDKTNAHRCILAQNSQVFLRMFEQKGMVEAQNGVVKIVDTSHECFRLMLEYFYSEDLFALAHKYEVTELIEKCDCLMAIKIGCV</sequence>
<dbReference type="Gene3D" id="3.30.710.10">
    <property type="entry name" value="Potassium Channel Kv1.1, Chain A"/>
    <property type="match status" value="1"/>
</dbReference>
<dbReference type="WBParaSite" id="Minc3s02606g30856">
    <property type="protein sequence ID" value="Minc3s02606g30856"/>
    <property type="gene ID" value="Minc3s02606g30856"/>
</dbReference>